<evidence type="ECO:0000256" key="1">
    <source>
        <dbReference type="ARBA" id="ARBA00001954"/>
    </source>
</evidence>
<comment type="similarity">
    <text evidence="2">Belongs to the fatty acid desaturase type 2 family.</text>
</comment>
<organism evidence="7 8">
    <name type="scientific">Anabaenopsis arnoldii</name>
    <dbReference type="NCBI Taxonomy" id="2152938"/>
    <lineage>
        <taxon>Bacteria</taxon>
        <taxon>Bacillati</taxon>
        <taxon>Cyanobacteriota</taxon>
        <taxon>Cyanophyceae</taxon>
        <taxon>Nostocales</taxon>
        <taxon>Nodulariaceae</taxon>
        <taxon>Anabaenopsis</taxon>
    </lineage>
</organism>
<name>A0ABT5ARY7_9CYAN</name>
<dbReference type="CDD" id="cd03506">
    <property type="entry name" value="Delta6-FADS-like"/>
    <property type="match status" value="1"/>
</dbReference>
<feature type="transmembrane region" description="Helical" evidence="5">
    <location>
        <begin position="164"/>
        <end position="184"/>
    </location>
</feature>
<evidence type="ECO:0000256" key="5">
    <source>
        <dbReference type="SAM" id="Phobius"/>
    </source>
</evidence>
<dbReference type="EMBL" id="JAQMUH010000116">
    <property type="protein sequence ID" value="MDB9540064.1"/>
    <property type="molecule type" value="Genomic_DNA"/>
</dbReference>
<dbReference type="InterPro" id="IPR006665">
    <property type="entry name" value="OmpA-like"/>
</dbReference>
<feature type="transmembrane region" description="Helical" evidence="5">
    <location>
        <begin position="204"/>
        <end position="227"/>
    </location>
</feature>
<sequence>MTETQPKVTFTKNYGFRKELNRRVDAYFQSQNISTRDNPAMYIKTAVLFSWVISAWVFTLFGPPQIWIKVISCIFLGLGIAGVAFNVGHDANHGAYSRKKIVNNILGITYDIIGLSSYLWKFRHNFLHHKYTNLLGHDVEIHGGGLVRMTVYVEHKWYHSFQHIFIWLIYTIIPFYWSIHDIGFITVNRKYHTYDIPKLKPIDLLIFVSGKFIWLGLFLGIPITIGYTPIQALIGFCITYMTYGLVSITIFMLAHVMEAADFIESSGDLKIEDEWAIFQTRTTVDFAPNNQFLTWYLGGLNYQVVHHLFPNICHIHYPQISKILADVCEDFGVKYNVCPNFTAALASNYRWLKLMGTAPHLD</sequence>
<evidence type="ECO:0000256" key="3">
    <source>
        <dbReference type="ARBA" id="ARBA00023004"/>
    </source>
</evidence>
<comment type="caution">
    <text evidence="7">The sequence shown here is derived from an EMBL/GenBank/DDBJ whole genome shotgun (WGS) entry which is preliminary data.</text>
</comment>
<protein>
    <submittedName>
        <fullName evidence="7">Acyl-CoA desaturase</fullName>
    </submittedName>
</protein>
<dbReference type="PANTHER" id="PTHR19353">
    <property type="entry name" value="FATTY ACID DESATURASE 2"/>
    <property type="match status" value="1"/>
</dbReference>
<evidence type="ECO:0000256" key="4">
    <source>
        <dbReference type="PROSITE-ProRule" id="PRU00473"/>
    </source>
</evidence>
<evidence type="ECO:0000259" key="6">
    <source>
        <dbReference type="PROSITE" id="PS51123"/>
    </source>
</evidence>
<keyword evidence="3" id="KW-0408">Iron</keyword>
<comment type="cofactor">
    <cofactor evidence="1">
        <name>Fe(2+)</name>
        <dbReference type="ChEBI" id="CHEBI:29033"/>
    </cofactor>
</comment>
<feature type="transmembrane region" description="Helical" evidence="5">
    <location>
        <begin position="41"/>
        <end position="61"/>
    </location>
</feature>
<dbReference type="Pfam" id="PF00487">
    <property type="entry name" value="FA_desaturase"/>
    <property type="match status" value="1"/>
</dbReference>
<reference evidence="7 8" key="1">
    <citation type="submission" date="2023-01" db="EMBL/GenBank/DDBJ databases">
        <title>Genomes from the Australian National Cyanobacteria Reference Collection.</title>
        <authorList>
            <person name="Willis A."/>
            <person name="Lee E.M.F."/>
        </authorList>
    </citation>
    <scope>NUCLEOTIDE SEQUENCE [LARGE SCALE GENOMIC DNA]</scope>
    <source>
        <strain evidence="7 8">CS-1033</strain>
    </source>
</reference>
<keyword evidence="5" id="KW-0812">Transmembrane</keyword>
<proteinExistence type="inferred from homology"/>
<dbReference type="PROSITE" id="PS51123">
    <property type="entry name" value="OMPA_2"/>
    <property type="match status" value="1"/>
</dbReference>
<feature type="domain" description="OmpA-like" evidence="6">
    <location>
        <begin position="1"/>
        <end position="32"/>
    </location>
</feature>
<evidence type="ECO:0000313" key="8">
    <source>
        <dbReference type="Proteomes" id="UP001212499"/>
    </source>
</evidence>
<dbReference type="PIRSF" id="PIRSF015921">
    <property type="entry name" value="FA_sphinglp_des"/>
    <property type="match status" value="1"/>
</dbReference>
<evidence type="ECO:0000256" key="2">
    <source>
        <dbReference type="ARBA" id="ARBA00008749"/>
    </source>
</evidence>
<dbReference type="InterPro" id="IPR012171">
    <property type="entry name" value="Fatty_acid_desaturase"/>
</dbReference>
<evidence type="ECO:0000313" key="7">
    <source>
        <dbReference type="EMBL" id="MDB9540064.1"/>
    </source>
</evidence>
<feature type="transmembrane region" description="Helical" evidence="5">
    <location>
        <begin position="67"/>
        <end position="89"/>
    </location>
</feature>
<dbReference type="PANTHER" id="PTHR19353:SF19">
    <property type="entry name" value="DELTA(5) FATTY ACID DESATURASE C-RELATED"/>
    <property type="match status" value="1"/>
</dbReference>
<gene>
    <name evidence="7" type="ORF">PN457_10400</name>
</gene>
<feature type="transmembrane region" description="Helical" evidence="5">
    <location>
        <begin position="233"/>
        <end position="254"/>
    </location>
</feature>
<feature type="transmembrane region" description="Helical" evidence="5">
    <location>
        <begin position="101"/>
        <end position="120"/>
    </location>
</feature>
<keyword evidence="8" id="KW-1185">Reference proteome</keyword>
<dbReference type="Proteomes" id="UP001212499">
    <property type="component" value="Unassembled WGS sequence"/>
</dbReference>
<keyword evidence="5" id="KW-1133">Transmembrane helix</keyword>
<keyword evidence="4 5" id="KW-0472">Membrane</keyword>
<dbReference type="RefSeq" id="WP_271733218.1">
    <property type="nucleotide sequence ID" value="NZ_JANQDP010000119.1"/>
</dbReference>
<dbReference type="InterPro" id="IPR005804">
    <property type="entry name" value="FA_desaturase_dom"/>
</dbReference>
<accession>A0ABT5ARY7</accession>